<comment type="caution">
    <text evidence="1">The sequence shown here is derived from an EMBL/GenBank/DDBJ whole genome shotgun (WGS) entry which is preliminary data.</text>
</comment>
<protein>
    <submittedName>
        <fullName evidence="1">Uncharacterized protein</fullName>
    </submittedName>
</protein>
<gene>
    <name evidence="1" type="ORF">Glove_606g111</name>
</gene>
<dbReference type="EMBL" id="PQFF01000504">
    <property type="protein sequence ID" value="RHZ46781.1"/>
    <property type="molecule type" value="Genomic_DNA"/>
</dbReference>
<organism evidence="1 2">
    <name type="scientific">Diversispora epigaea</name>
    <dbReference type="NCBI Taxonomy" id="1348612"/>
    <lineage>
        <taxon>Eukaryota</taxon>
        <taxon>Fungi</taxon>
        <taxon>Fungi incertae sedis</taxon>
        <taxon>Mucoromycota</taxon>
        <taxon>Glomeromycotina</taxon>
        <taxon>Glomeromycetes</taxon>
        <taxon>Diversisporales</taxon>
        <taxon>Diversisporaceae</taxon>
        <taxon>Diversispora</taxon>
    </lineage>
</organism>
<reference evidence="1 2" key="1">
    <citation type="submission" date="2018-08" db="EMBL/GenBank/DDBJ databases">
        <title>Genome and evolution of the arbuscular mycorrhizal fungus Diversispora epigaea (formerly Glomus versiforme) and its bacterial endosymbionts.</title>
        <authorList>
            <person name="Sun X."/>
            <person name="Fei Z."/>
            <person name="Harrison M."/>
        </authorList>
    </citation>
    <scope>NUCLEOTIDE SEQUENCE [LARGE SCALE GENOMIC DNA]</scope>
    <source>
        <strain evidence="1 2">IT104</strain>
    </source>
</reference>
<proteinExistence type="predicted"/>
<keyword evidence="2" id="KW-1185">Reference proteome</keyword>
<evidence type="ECO:0000313" key="2">
    <source>
        <dbReference type="Proteomes" id="UP000266861"/>
    </source>
</evidence>
<evidence type="ECO:0000313" key="1">
    <source>
        <dbReference type="EMBL" id="RHZ46781.1"/>
    </source>
</evidence>
<sequence>MSHDDKSEGAQIPHGMCTGFRDVAKVTGDDIKMTPPRDDTSITSIDKHTYFLSTSISRNEKFTFDTFNDWFTLDFC</sequence>
<accession>A0A397G6W4</accession>
<dbReference type="AlphaFoldDB" id="A0A397G6W4"/>
<name>A0A397G6W4_9GLOM</name>
<dbReference type="Proteomes" id="UP000266861">
    <property type="component" value="Unassembled WGS sequence"/>
</dbReference>